<dbReference type="InterPro" id="IPR029071">
    <property type="entry name" value="Ubiquitin-like_domsf"/>
</dbReference>
<keyword evidence="7" id="KW-1133">Transmembrane helix</keyword>
<protein>
    <recommendedName>
        <fullName evidence="4">UBX domain-containing protein 2</fullName>
    </recommendedName>
</protein>
<dbReference type="SUPFAM" id="SSF52833">
    <property type="entry name" value="Thioredoxin-like"/>
    <property type="match status" value="1"/>
</dbReference>
<keyword evidence="10" id="KW-1185">Reference proteome</keyword>
<dbReference type="EMBL" id="ML977137">
    <property type="protein sequence ID" value="KAF1992325.1"/>
    <property type="molecule type" value="Genomic_DNA"/>
</dbReference>
<dbReference type="SUPFAM" id="SSF54236">
    <property type="entry name" value="Ubiquitin-like"/>
    <property type="match status" value="1"/>
</dbReference>
<evidence type="ECO:0000313" key="9">
    <source>
        <dbReference type="EMBL" id="KAF1992325.1"/>
    </source>
</evidence>
<dbReference type="InterPro" id="IPR036249">
    <property type="entry name" value="Thioredoxin-like_sf"/>
</dbReference>
<dbReference type="CDD" id="cd01767">
    <property type="entry name" value="UBX"/>
    <property type="match status" value="1"/>
</dbReference>
<keyword evidence="7" id="KW-0472">Membrane</keyword>
<dbReference type="AlphaFoldDB" id="A0A6G1HGP1"/>
<keyword evidence="2" id="KW-0834">Unfolded protein response</keyword>
<feature type="compositionally biased region" description="Low complexity" evidence="6">
    <location>
        <begin position="164"/>
        <end position="174"/>
    </location>
</feature>
<name>A0A6G1HGP1_9PEZI</name>
<dbReference type="Proteomes" id="UP000800041">
    <property type="component" value="Unassembled WGS sequence"/>
</dbReference>
<dbReference type="GO" id="GO:0036503">
    <property type="term" value="P:ERAD pathway"/>
    <property type="evidence" value="ECO:0007669"/>
    <property type="project" value="TreeGrafter"/>
</dbReference>
<accession>A0A6G1HGP1</accession>
<comment type="subunit">
    <text evidence="3">Directly interacts with VCP. Interacts with UBQLN1. Forms a complex with VCP and UBQLN1.</text>
</comment>
<feature type="region of interest" description="Disordered" evidence="6">
    <location>
        <begin position="441"/>
        <end position="523"/>
    </location>
</feature>
<gene>
    <name evidence="9" type="ORF">K402DRAFT_458741</name>
</gene>
<evidence type="ECO:0000256" key="1">
    <source>
        <dbReference type="ARBA" id="ARBA00004406"/>
    </source>
</evidence>
<keyword evidence="7" id="KW-0812">Transmembrane</keyword>
<dbReference type="OrthoDB" id="2445133at2759"/>
<feature type="region of interest" description="Disordered" evidence="6">
    <location>
        <begin position="108"/>
        <end position="224"/>
    </location>
</feature>
<reference evidence="9" key="1">
    <citation type="journal article" date="2020" name="Stud. Mycol.">
        <title>101 Dothideomycetes genomes: a test case for predicting lifestyles and emergence of pathogens.</title>
        <authorList>
            <person name="Haridas S."/>
            <person name="Albert R."/>
            <person name="Binder M."/>
            <person name="Bloem J."/>
            <person name="Labutti K."/>
            <person name="Salamov A."/>
            <person name="Andreopoulos B."/>
            <person name="Baker S."/>
            <person name="Barry K."/>
            <person name="Bills G."/>
            <person name="Bluhm B."/>
            <person name="Cannon C."/>
            <person name="Castanera R."/>
            <person name="Culley D."/>
            <person name="Daum C."/>
            <person name="Ezra D."/>
            <person name="Gonzalez J."/>
            <person name="Henrissat B."/>
            <person name="Kuo A."/>
            <person name="Liang C."/>
            <person name="Lipzen A."/>
            <person name="Lutzoni F."/>
            <person name="Magnuson J."/>
            <person name="Mondo S."/>
            <person name="Nolan M."/>
            <person name="Ohm R."/>
            <person name="Pangilinan J."/>
            <person name="Park H.-J."/>
            <person name="Ramirez L."/>
            <person name="Alfaro M."/>
            <person name="Sun H."/>
            <person name="Tritt A."/>
            <person name="Yoshinaga Y."/>
            <person name="Zwiers L.-H."/>
            <person name="Turgeon B."/>
            <person name="Goodwin S."/>
            <person name="Spatafora J."/>
            <person name="Crous P."/>
            <person name="Grigoriev I."/>
        </authorList>
    </citation>
    <scope>NUCLEOTIDE SEQUENCE</scope>
    <source>
        <strain evidence="9">CBS 113979</strain>
    </source>
</reference>
<feature type="compositionally biased region" description="Polar residues" evidence="6">
    <location>
        <begin position="284"/>
        <end position="297"/>
    </location>
</feature>
<dbReference type="PROSITE" id="PS50033">
    <property type="entry name" value="UBX"/>
    <property type="match status" value="1"/>
</dbReference>
<evidence type="ECO:0000256" key="7">
    <source>
        <dbReference type="SAM" id="Phobius"/>
    </source>
</evidence>
<sequence>MIHQGDLQSGIALAIQQAKLVTCFVRDESETSDLWEEDWLKNPDVATQLANNTVTLLIRAGSQEAGFLGAFCPLESVPAVVIIDKGRLVDHISSEVSQDDFKSRIRAALGSSIPDAPTTTAQDEEEIRSRESTEEFTPTEVKATPDTPMTDAPNQENKQEEEQPVVSTTESTTPSIRGTQPPVAAAGNIGARAVTNTEPKPSPSETKGKGRQTSPPAAPATSDTAHMNYAAQQRLRLQSARAERERILQRIEHDKAERRERERRRKEEAAAAAAEGNGGDIPNGSWNELGSKSVTGPSYTGTTTHCAIQIRLPPSAPIPTIRQTFPATASIAKDIRPWVKENLEGQKEVPYELKQILTPLPSRIITESDEKKTLKEAGLMPSATLILSMKGGAASAYAGSSGAESISASIRHTIMGLWMTVFGYIMALWGMVSTFLGLNHSPEQSSPQEPVRAGPRTGASRTAGDGGGEASGVDKKSAASGNVKMRTLADQRAEGNEAQFYNGNSLDFEPKKDDEDDEATKTK</sequence>
<evidence type="ECO:0000256" key="4">
    <source>
        <dbReference type="ARBA" id="ARBA00041575"/>
    </source>
</evidence>
<dbReference type="GO" id="GO:0005789">
    <property type="term" value="C:endoplasmic reticulum membrane"/>
    <property type="evidence" value="ECO:0007669"/>
    <property type="project" value="UniProtKB-SubCell"/>
</dbReference>
<comment type="subcellular location">
    <subcellularLocation>
        <location evidence="1">Endoplasmic reticulum membrane</location>
        <topology evidence="1">Peripheral membrane protein</topology>
    </subcellularLocation>
</comment>
<evidence type="ECO:0000256" key="6">
    <source>
        <dbReference type="SAM" id="MobiDB-lite"/>
    </source>
</evidence>
<proteinExistence type="predicted"/>
<dbReference type="PANTHER" id="PTHR46424">
    <property type="entry name" value="UBX DOMAIN-CONTAINING PROTEIN 4"/>
    <property type="match status" value="1"/>
</dbReference>
<dbReference type="SMART" id="SM00166">
    <property type="entry name" value="UBX"/>
    <property type="match status" value="1"/>
</dbReference>
<comment type="function">
    <text evidence="5">Involved in endoplasmic reticulum-associated protein degradation (ERAD). Acts as a platform to recruit both UBQLN1 and VCP to the ER during ERAD.</text>
</comment>
<dbReference type="Pfam" id="PF00789">
    <property type="entry name" value="UBX"/>
    <property type="match status" value="1"/>
</dbReference>
<feature type="transmembrane region" description="Helical" evidence="7">
    <location>
        <begin position="415"/>
        <end position="438"/>
    </location>
</feature>
<feature type="compositionally biased region" description="Low complexity" evidence="6">
    <location>
        <begin position="213"/>
        <end position="224"/>
    </location>
</feature>
<evidence type="ECO:0000256" key="2">
    <source>
        <dbReference type="ARBA" id="ARBA00023230"/>
    </source>
</evidence>
<evidence type="ECO:0000256" key="5">
    <source>
        <dbReference type="ARBA" id="ARBA00046062"/>
    </source>
</evidence>
<dbReference type="Gene3D" id="3.10.20.90">
    <property type="entry name" value="Phosphatidylinositol 3-kinase Catalytic Subunit, Chain A, domain 1"/>
    <property type="match status" value="1"/>
</dbReference>
<feature type="compositionally biased region" description="Polar residues" evidence="6">
    <location>
        <begin position="194"/>
        <end position="205"/>
    </location>
</feature>
<feature type="domain" description="UBX" evidence="8">
    <location>
        <begin position="301"/>
        <end position="387"/>
    </location>
</feature>
<evidence type="ECO:0000259" key="8">
    <source>
        <dbReference type="PROSITE" id="PS50033"/>
    </source>
</evidence>
<feature type="compositionally biased region" description="Basic and acidic residues" evidence="6">
    <location>
        <begin position="248"/>
        <end position="269"/>
    </location>
</feature>
<dbReference type="InterPro" id="IPR001012">
    <property type="entry name" value="UBX_dom"/>
</dbReference>
<evidence type="ECO:0000313" key="10">
    <source>
        <dbReference type="Proteomes" id="UP000800041"/>
    </source>
</evidence>
<dbReference type="Pfam" id="PF23187">
    <property type="entry name" value="UBX7_N"/>
    <property type="match status" value="1"/>
</dbReference>
<feature type="compositionally biased region" description="Basic and acidic residues" evidence="6">
    <location>
        <begin position="508"/>
        <end position="523"/>
    </location>
</feature>
<feature type="region of interest" description="Disordered" evidence="6">
    <location>
        <begin position="248"/>
        <end position="297"/>
    </location>
</feature>
<organism evidence="9 10">
    <name type="scientific">Aulographum hederae CBS 113979</name>
    <dbReference type="NCBI Taxonomy" id="1176131"/>
    <lineage>
        <taxon>Eukaryota</taxon>
        <taxon>Fungi</taxon>
        <taxon>Dikarya</taxon>
        <taxon>Ascomycota</taxon>
        <taxon>Pezizomycotina</taxon>
        <taxon>Dothideomycetes</taxon>
        <taxon>Pleosporomycetidae</taxon>
        <taxon>Aulographales</taxon>
        <taxon>Aulographaceae</taxon>
    </lineage>
</organism>
<evidence type="ECO:0000256" key="3">
    <source>
        <dbReference type="ARBA" id="ARBA00038812"/>
    </source>
</evidence>
<dbReference type="GO" id="GO:0006986">
    <property type="term" value="P:response to unfolded protein"/>
    <property type="evidence" value="ECO:0007669"/>
    <property type="project" value="UniProtKB-KW"/>
</dbReference>
<dbReference type="PANTHER" id="PTHR46424:SF1">
    <property type="entry name" value="UBX DOMAIN-CONTAINING PROTEIN 4"/>
    <property type="match status" value="1"/>
</dbReference>